<evidence type="ECO:0000256" key="1">
    <source>
        <dbReference type="ARBA" id="ARBA00010148"/>
    </source>
</evidence>
<dbReference type="GO" id="GO:0046961">
    <property type="term" value="F:proton-transporting ATPase activity, rotational mechanism"/>
    <property type="evidence" value="ECO:0007669"/>
    <property type="project" value="InterPro"/>
</dbReference>
<evidence type="ECO:0000256" key="5">
    <source>
        <dbReference type="SAM" id="MobiDB-lite"/>
    </source>
</evidence>
<dbReference type="InterPro" id="IPR036906">
    <property type="entry name" value="ATPase_V1_fsu_sf"/>
</dbReference>
<dbReference type="PANTHER" id="PTHR13861">
    <property type="entry name" value="VACUOLAR ATP SYNTHASE SUBUNIT F"/>
    <property type="match status" value="1"/>
</dbReference>
<keyword evidence="6" id="KW-1185">Reference proteome</keyword>
<feature type="compositionally biased region" description="Basic residues" evidence="5">
    <location>
        <begin position="1"/>
        <end position="10"/>
    </location>
</feature>
<dbReference type="AlphaFoldDB" id="A0AB39YYC5"/>
<gene>
    <name evidence="7" type="primary">LOC108005432</name>
</gene>
<dbReference type="InterPro" id="IPR008218">
    <property type="entry name" value="ATPase_V1-cplx_f_g_su"/>
</dbReference>
<reference evidence="7" key="1">
    <citation type="submission" date="2025-08" db="UniProtKB">
        <authorList>
            <consortium name="RefSeq"/>
        </authorList>
    </citation>
    <scope>IDENTIFICATION</scope>
</reference>
<feature type="region of interest" description="Disordered" evidence="5">
    <location>
        <begin position="1"/>
        <end position="34"/>
    </location>
</feature>
<accession>A0AB39YYC5</accession>
<dbReference type="GO" id="GO:0016020">
    <property type="term" value="C:membrane"/>
    <property type="evidence" value="ECO:0007669"/>
    <property type="project" value="TreeGrafter"/>
</dbReference>
<name>A0AB39YYC5_DROSZ</name>
<protein>
    <submittedName>
        <fullName evidence="7">V-type proton ATPase subunit F</fullName>
    </submittedName>
</protein>
<dbReference type="Gene3D" id="3.40.50.10580">
    <property type="entry name" value="ATPase, V1 complex, subunit F"/>
    <property type="match status" value="1"/>
</dbReference>
<dbReference type="GeneID" id="108005432"/>
<evidence type="ECO:0000313" key="6">
    <source>
        <dbReference type="Proteomes" id="UP001652628"/>
    </source>
</evidence>
<keyword evidence="4" id="KW-0406">Ion transport</keyword>
<dbReference type="PANTHER" id="PTHR13861:SF2">
    <property type="entry name" value="V-TYPE PROTON ATPASE SUBUNIT F"/>
    <property type="match status" value="1"/>
</dbReference>
<feature type="compositionally biased region" description="Basic and acidic residues" evidence="5">
    <location>
        <begin position="12"/>
        <end position="26"/>
    </location>
</feature>
<dbReference type="Pfam" id="PF01990">
    <property type="entry name" value="ATP-synt_F"/>
    <property type="match status" value="1"/>
</dbReference>
<comment type="similarity">
    <text evidence="1">Belongs to the V-ATPase F subunit family.</text>
</comment>
<dbReference type="RefSeq" id="XP_016924201.2">
    <property type="nucleotide sequence ID" value="XM_017068712.4"/>
</dbReference>
<keyword evidence="3" id="KW-0375">Hydrogen ion transport</keyword>
<evidence type="ECO:0000313" key="7">
    <source>
        <dbReference type="RefSeq" id="XP_016924201.2"/>
    </source>
</evidence>
<dbReference type="Proteomes" id="UP001652628">
    <property type="component" value="Chromosome X"/>
</dbReference>
<evidence type="ECO:0000256" key="4">
    <source>
        <dbReference type="ARBA" id="ARBA00023065"/>
    </source>
</evidence>
<dbReference type="SUPFAM" id="SSF159468">
    <property type="entry name" value="AtpF-like"/>
    <property type="match status" value="1"/>
</dbReference>
<keyword evidence="2" id="KW-0813">Transport</keyword>
<organism evidence="6 7">
    <name type="scientific">Drosophila suzukii</name>
    <name type="common">Spotted-wing drosophila fruit fly</name>
    <dbReference type="NCBI Taxonomy" id="28584"/>
    <lineage>
        <taxon>Eukaryota</taxon>
        <taxon>Metazoa</taxon>
        <taxon>Ecdysozoa</taxon>
        <taxon>Arthropoda</taxon>
        <taxon>Hexapoda</taxon>
        <taxon>Insecta</taxon>
        <taxon>Pterygota</taxon>
        <taxon>Neoptera</taxon>
        <taxon>Endopterygota</taxon>
        <taxon>Diptera</taxon>
        <taxon>Brachycera</taxon>
        <taxon>Muscomorpha</taxon>
        <taxon>Ephydroidea</taxon>
        <taxon>Drosophilidae</taxon>
        <taxon>Drosophila</taxon>
        <taxon>Sophophora</taxon>
    </lineage>
</organism>
<evidence type="ECO:0000256" key="2">
    <source>
        <dbReference type="ARBA" id="ARBA00022448"/>
    </source>
</evidence>
<evidence type="ECO:0000256" key="3">
    <source>
        <dbReference type="ARBA" id="ARBA00022781"/>
    </source>
</evidence>
<sequence>MASNRKKSVQKKGVDRMSEEGDKSGSESDMSDSDMQAYTFVDDPNVLRIAIMADPEVTLGFLLAGIGYQKDRFRNYMMVETETAQEDLEQFFQSIYRRSNIGIIILDYNTAKRLRSLVQRCHQLLPVLVTVPNKLSLTTYLDKKDRNRRLRQRDAY</sequence>
<proteinExistence type="inferred from homology"/>